<accession>A0AAD7E646</accession>
<evidence type="ECO:0000256" key="1">
    <source>
        <dbReference type="SAM" id="MobiDB-lite"/>
    </source>
</evidence>
<evidence type="ECO:0000313" key="3">
    <source>
        <dbReference type="Proteomes" id="UP001219525"/>
    </source>
</evidence>
<protein>
    <submittedName>
        <fullName evidence="2">Uncharacterized protein</fullName>
    </submittedName>
</protein>
<keyword evidence="3" id="KW-1185">Reference proteome</keyword>
<organism evidence="2 3">
    <name type="scientific">Mycena pura</name>
    <dbReference type="NCBI Taxonomy" id="153505"/>
    <lineage>
        <taxon>Eukaryota</taxon>
        <taxon>Fungi</taxon>
        <taxon>Dikarya</taxon>
        <taxon>Basidiomycota</taxon>
        <taxon>Agaricomycotina</taxon>
        <taxon>Agaricomycetes</taxon>
        <taxon>Agaricomycetidae</taxon>
        <taxon>Agaricales</taxon>
        <taxon>Marasmiineae</taxon>
        <taxon>Mycenaceae</taxon>
        <taxon>Mycena</taxon>
    </lineage>
</organism>
<gene>
    <name evidence="2" type="ORF">GGX14DRAFT_553459</name>
</gene>
<reference evidence="2" key="1">
    <citation type="submission" date="2023-03" db="EMBL/GenBank/DDBJ databases">
        <title>Massive genome expansion in bonnet fungi (Mycena s.s.) driven by repeated elements and novel gene families across ecological guilds.</title>
        <authorList>
            <consortium name="Lawrence Berkeley National Laboratory"/>
            <person name="Harder C.B."/>
            <person name="Miyauchi S."/>
            <person name="Viragh M."/>
            <person name="Kuo A."/>
            <person name="Thoen E."/>
            <person name="Andreopoulos B."/>
            <person name="Lu D."/>
            <person name="Skrede I."/>
            <person name="Drula E."/>
            <person name="Henrissat B."/>
            <person name="Morin E."/>
            <person name="Kohler A."/>
            <person name="Barry K."/>
            <person name="LaButti K."/>
            <person name="Morin E."/>
            <person name="Salamov A."/>
            <person name="Lipzen A."/>
            <person name="Mereny Z."/>
            <person name="Hegedus B."/>
            <person name="Baldrian P."/>
            <person name="Stursova M."/>
            <person name="Weitz H."/>
            <person name="Taylor A."/>
            <person name="Grigoriev I.V."/>
            <person name="Nagy L.G."/>
            <person name="Martin F."/>
            <person name="Kauserud H."/>
        </authorList>
    </citation>
    <scope>NUCLEOTIDE SEQUENCE</scope>
    <source>
        <strain evidence="2">9144</strain>
    </source>
</reference>
<feature type="region of interest" description="Disordered" evidence="1">
    <location>
        <begin position="1"/>
        <end position="62"/>
    </location>
</feature>
<name>A0AAD7E646_9AGAR</name>
<dbReference type="Proteomes" id="UP001219525">
    <property type="component" value="Unassembled WGS sequence"/>
</dbReference>
<dbReference type="AlphaFoldDB" id="A0AAD7E646"/>
<proteinExistence type="predicted"/>
<dbReference type="EMBL" id="JARJCW010000001">
    <property type="protein sequence ID" value="KAJ7229957.1"/>
    <property type="molecule type" value="Genomic_DNA"/>
</dbReference>
<sequence length="371" mass="40835">MSVRPGLLREPRPWHPRPARGTIAGSTSIRIEQAKLAHPPRTTRASPRTRTADAAPQRKLTPTPGLTPAACCPPHAACCTHALSKIRDPSSRCPLPVHVARCPRMPRPSQAAVRALPTARASVALDPPRAQRVAQGPSPATRANRLLHAARTSRKTCRPPFRLLPGTRRTPLVMLHTAHYTGRSPLPARVRRISGHLKLIPSVLVAPLTRNPRFYCVLQYHALYLVDAPTPALWFCDAHRSTTSSPTGGVLTPHFLYLRCPRTPPPCRREEVSQDEGRGGEFLAAAPYFRTLPISNLTVYLTGNNKPARLGTSSASTALKVNTFDTLLFHLAYAYFRRPTPSNCLSSPRPSSTHAARCTRRFYPAHTKSLR</sequence>
<evidence type="ECO:0000313" key="2">
    <source>
        <dbReference type="EMBL" id="KAJ7229957.1"/>
    </source>
</evidence>
<feature type="compositionally biased region" description="Low complexity" evidence="1">
    <location>
        <begin position="39"/>
        <end position="55"/>
    </location>
</feature>
<comment type="caution">
    <text evidence="2">The sequence shown here is derived from an EMBL/GenBank/DDBJ whole genome shotgun (WGS) entry which is preliminary data.</text>
</comment>